<dbReference type="Gene3D" id="3.40.50.720">
    <property type="entry name" value="NAD(P)-binding Rossmann-like Domain"/>
    <property type="match status" value="2"/>
</dbReference>
<dbReference type="NCBIfam" id="NF007039">
    <property type="entry name" value="PRK09496.3-2"/>
    <property type="match status" value="1"/>
</dbReference>
<dbReference type="NCBIfam" id="NF007032">
    <property type="entry name" value="PRK09496.1-4"/>
    <property type="match status" value="1"/>
</dbReference>
<dbReference type="PROSITE" id="PS51201">
    <property type="entry name" value="RCK_N"/>
    <property type="match status" value="2"/>
</dbReference>
<dbReference type="SUPFAM" id="SSF51735">
    <property type="entry name" value="NAD(P)-binding Rossmann-fold domains"/>
    <property type="match status" value="2"/>
</dbReference>
<dbReference type="PRINTS" id="PR00335">
    <property type="entry name" value="KUPTAKETRKA"/>
</dbReference>
<protein>
    <recommendedName>
        <fullName evidence="2">Trk system potassium uptake protein TrkA</fullName>
    </recommendedName>
</protein>
<dbReference type="Pfam" id="PF02254">
    <property type="entry name" value="TrkA_N"/>
    <property type="match status" value="2"/>
</dbReference>
<dbReference type="OMA" id="IACQVAY"/>
<comment type="subcellular location">
    <subcellularLocation>
        <location evidence="1">Cell inner membrane</location>
        <topology evidence="1">Peripheral membrane protein</topology>
        <orientation evidence="1">Cytoplasmic side</orientation>
    </subcellularLocation>
</comment>
<dbReference type="GO" id="GO:0005886">
    <property type="term" value="C:plasma membrane"/>
    <property type="evidence" value="ECO:0007669"/>
    <property type="project" value="UniProtKB-SubCell"/>
</dbReference>
<dbReference type="InterPro" id="IPR003148">
    <property type="entry name" value="RCK_N"/>
</dbReference>
<dbReference type="RefSeq" id="WP_011635513.1">
    <property type="nucleotide sequence ID" value="NZ_JBBMQR010000020.1"/>
</dbReference>
<feature type="domain" description="RCK C-terminal" evidence="13">
    <location>
        <begin position="379"/>
        <end position="464"/>
    </location>
</feature>
<feature type="domain" description="RCK N-terminal" evidence="12">
    <location>
        <begin position="243"/>
        <end position="359"/>
    </location>
</feature>
<evidence type="ECO:0000256" key="9">
    <source>
        <dbReference type="ARBA" id="ARBA00023027"/>
    </source>
</evidence>
<dbReference type="InterPro" id="IPR036291">
    <property type="entry name" value="NAD(P)-bd_dom_sf"/>
</dbReference>
<reference evidence="14 15" key="1">
    <citation type="submission" date="2016-01" db="EMBL/GenBank/DDBJ databases">
        <title>Draft genome of the antarctic isolate Shewanella frigidimarina Ag06-30.</title>
        <authorList>
            <person name="Parmeciano Di Noto G."/>
            <person name="Vazquez S."/>
            <person name="Mac Cormack W."/>
            <person name="Iriarte A."/>
            <person name="Quiroga C."/>
        </authorList>
    </citation>
    <scope>NUCLEOTIDE SEQUENCE [LARGE SCALE GENOMIC DNA]</scope>
    <source>
        <strain evidence="14 15">Ag06-30</strain>
    </source>
</reference>
<evidence type="ECO:0000256" key="3">
    <source>
        <dbReference type="ARBA" id="ARBA00022448"/>
    </source>
</evidence>
<keyword evidence="10" id="KW-0406">Ion transport</keyword>
<dbReference type="PANTHER" id="PTHR43833">
    <property type="entry name" value="POTASSIUM CHANNEL PROTEIN 2-RELATED-RELATED"/>
    <property type="match status" value="1"/>
</dbReference>
<proteinExistence type="predicted"/>
<feature type="domain" description="RCK C-terminal" evidence="13">
    <location>
        <begin position="154"/>
        <end position="238"/>
    </location>
</feature>
<organism evidence="14">
    <name type="scientific">Shewanella frigidimarina</name>
    <dbReference type="NCBI Taxonomy" id="56812"/>
    <lineage>
        <taxon>Bacteria</taxon>
        <taxon>Pseudomonadati</taxon>
        <taxon>Pseudomonadota</taxon>
        <taxon>Gammaproteobacteria</taxon>
        <taxon>Alteromonadales</taxon>
        <taxon>Shewanellaceae</taxon>
        <taxon>Shewanella</taxon>
    </lineage>
</organism>
<dbReference type="SUPFAM" id="SSF116726">
    <property type="entry name" value="TrkA C-terminal domain-like"/>
    <property type="match status" value="2"/>
</dbReference>
<keyword evidence="3" id="KW-0813">Transport</keyword>
<evidence type="ECO:0000256" key="7">
    <source>
        <dbReference type="ARBA" id="ARBA00022737"/>
    </source>
</evidence>
<dbReference type="AlphaFoldDB" id="A0A106BZN2"/>
<dbReference type="Pfam" id="PF02080">
    <property type="entry name" value="TrkA_C"/>
    <property type="match status" value="2"/>
</dbReference>
<dbReference type="InterPro" id="IPR050721">
    <property type="entry name" value="Trk_Ktr_HKT_K-transport"/>
</dbReference>
<evidence type="ECO:0000256" key="5">
    <source>
        <dbReference type="ARBA" id="ARBA00022519"/>
    </source>
</evidence>
<keyword evidence="5" id="KW-0997">Cell inner membrane</keyword>
<dbReference type="FunFam" id="3.30.70.1450:FF:000001">
    <property type="entry name" value="Trk system potassium transporter TrkA"/>
    <property type="match status" value="1"/>
</dbReference>
<keyword evidence="4" id="KW-1003">Cell membrane</keyword>
<dbReference type="InterPro" id="IPR006037">
    <property type="entry name" value="RCK_C"/>
</dbReference>
<keyword evidence="11" id="KW-0472">Membrane</keyword>
<name>A0A106BZN2_SHEFR</name>
<sequence>MKIIILGAGQVGGTLAENLVGENNDITLVDSDRARLRLLQDKFDLRVVVGHGAHPSVLKEAGAEDADMLIAVTNSDECNMAACQIAYSLFGTPTKIARIRSEAYLELQDKLFINSEIKSGDAKPRGGFIIDELIAPEQLVTAYIQRLVEYPGALQVLEFAKGKLSLVAVKAYYGGPLVGNALATLREHMPNIDTRVAAIFRQGRPIMPRGTTIIEADDEVFFVADSRHIRAVMSEMQKLDNSYRNIMIAGGGNIGFGLAQKLQRTHSVKLIEHRQERAELLSEKLEKTTVFCGDASDQELLLEENIDQTDVFIAVTNDDEANIMSALLAKRMGAKKVMVLIQREAYVDIVQEANIDIAISPQQATISALLTHIRQGDICNVYSLRRGAAEAIEAIAHGDSSTSKVVGKQIGNIKLPPGTTIGAIVRNDEVLMGHDKTVIEQGDHVILFLVNKKFIGDVEKLFQPSAFFF</sequence>
<dbReference type="GO" id="GO:0015079">
    <property type="term" value="F:potassium ion transmembrane transporter activity"/>
    <property type="evidence" value="ECO:0007669"/>
    <property type="project" value="InterPro"/>
</dbReference>
<feature type="domain" description="RCK N-terminal" evidence="12">
    <location>
        <begin position="1"/>
        <end position="118"/>
    </location>
</feature>
<dbReference type="GeneID" id="41835381"/>
<evidence type="ECO:0000256" key="8">
    <source>
        <dbReference type="ARBA" id="ARBA00022958"/>
    </source>
</evidence>
<dbReference type="InterPro" id="IPR006036">
    <property type="entry name" value="K_uptake_TrkA"/>
</dbReference>
<evidence type="ECO:0000256" key="10">
    <source>
        <dbReference type="ARBA" id="ARBA00023065"/>
    </source>
</evidence>
<dbReference type="NCBIfam" id="NF007031">
    <property type="entry name" value="PRK09496.1-2"/>
    <property type="match status" value="1"/>
</dbReference>
<dbReference type="PROSITE" id="PS51202">
    <property type="entry name" value="RCK_C"/>
    <property type="match status" value="2"/>
</dbReference>
<dbReference type="PANTHER" id="PTHR43833:SF5">
    <property type="entry name" value="TRK SYSTEM POTASSIUM UPTAKE PROTEIN TRKA"/>
    <property type="match status" value="1"/>
</dbReference>
<keyword evidence="6" id="KW-0633">Potassium transport</keyword>
<dbReference type="FunFam" id="3.30.70.1450:FF:000002">
    <property type="entry name" value="Trk system potassium transporter TrkA"/>
    <property type="match status" value="1"/>
</dbReference>
<keyword evidence="7" id="KW-0677">Repeat</keyword>
<evidence type="ECO:0000313" key="14">
    <source>
        <dbReference type="EMBL" id="KVX01546.1"/>
    </source>
</evidence>
<evidence type="ECO:0000256" key="6">
    <source>
        <dbReference type="ARBA" id="ARBA00022538"/>
    </source>
</evidence>
<evidence type="ECO:0000259" key="12">
    <source>
        <dbReference type="PROSITE" id="PS51201"/>
    </source>
</evidence>
<evidence type="ECO:0000256" key="11">
    <source>
        <dbReference type="ARBA" id="ARBA00023136"/>
    </source>
</evidence>
<dbReference type="InterPro" id="IPR036721">
    <property type="entry name" value="RCK_C_sf"/>
</dbReference>
<dbReference type="FunFam" id="3.40.50.720:FF:000027">
    <property type="entry name" value="Trk system potassium transporter TrkA"/>
    <property type="match status" value="1"/>
</dbReference>
<evidence type="ECO:0000259" key="13">
    <source>
        <dbReference type="PROSITE" id="PS51202"/>
    </source>
</evidence>
<comment type="caution">
    <text evidence="14">The sequence shown here is derived from an EMBL/GenBank/DDBJ whole genome shotgun (WGS) entry which is preliminary data.</text>
</comment>
<gene>
    <name evidence="14" type="primary">trkA</name>
    <name evidence="14" type="ORF">AWJ07_16870</name>
</gene>
<evidence type="ECO:0000256" key="1">
    <source>
        <dbReference type="ARBA" id="ARBA00004515"/>
    </source>
</evidence>
<evidence type="ECO:0000256" key="2">
    <source>
        <dbReference type="ARBA" id="ARBA00017378"/>
    </source>
</evidence>
<dbReference type="FunFam" id="3.40.50.720:FF:000042">
    <property type="entry name" value="Trk system potassium transporter TrkA"/>
    <property type="match status" value="1"/>
</dbReference>
<keyword evidence="8" id="KW-0630">Potassium</keyword>
<evidence type="ECO:0000256" key="4">
    <source>
        <dbReference type="ARBA" id="ARBA00022475"/>
    </source>
</evidence>
<dbReference type="Proteomes" id="UP000055702">
    <property type="component" value="Unassembled WGS sequence"/>
</dbReference>
<dbReference type="NCBIfam" id="NF007030">
    <property type="entry name" value="PRK09496.1-1"/>
    <property type="match status" value="1"/>
</dbReference>
<evidence type="ECO:0000313" key="15">
    <source>
        <dbReference type="Proteomes" id="UP000055702"/>
    </source>
</evidence>
<accession>A0A106BZN2</accession>
<dbReference type="Gene3D" id="3.30.70.1450">
    <property type="entry name" value="Regulator of K+ conductance, C-terminal domain"/>
    <property type="match status" value="2"/>
</dbReference>
<dbReference type="EMBL" id="LRDC01000021">
    <property type="protein sequence ID" value="KVX01546.1"/>
    <property type="molecule type" value="Genomic_DNA"/>
</dbReference>
<keyword evidence="9" id="KW-0520">NAD</keyword>